<gene>
    <name evidence="1" type="ORF">g.111251</name>
</gene>
<reference evidence="1" key="1">
    <citation type="submission" date="2018-04" db="EMBL/GenBank/DDBJ databases">
        <title>Transcriptome of Schizaphis graminum biotype I.</title>
        <authorList>
            <person name="Scully E.D."/>
            <person name="Geib S.M."/>
            <person name="Palmer N.A."/>
            <person name="Koch K."/>
            <person name="Bradshaw J."/>
            <person name="Heng-Moss T."/>
            <person name="Sarath G."/>
        </authorList>
    </citation>
    <scope>NUCLEOTIDE SEQUENCE</scope>
</reference>
<organism evidence="1">
    <name type="scientific">Schizaphis graminum</name>
    <name type="common">Green bug aphid</name>
    <dbReference type="NCBI Taxonomy" id="13262"/>
    <lineage>
        <taxon>Eukaryota</taxon>
        <taxon>Metazoa</taxon>
        <taxon>Ecdysozoa</taxon>
        <taxon>Arthropoda</taxon>
        <taxon>Hexapoda</taxon>
        <taxon>Insecta</taxon>
        <taxon>Pterygota</taxon>
        <taxon>Neoptera</taxon>
        <taxon>Paraneoptera</taxon>
        <taxon>Hemiptera</taxon>
        <taxon>Sternorrhyncha</taxon>
        <taxon>Aphidomorpha</taxon>
        <taxon>Aphidoidea</taxon>
        <taxon>Aphididae</taxon>
        <taxon>Aphidini</taxon>
        <taxon>Schizaphis</taxon>
    </lineage>
</organism>
<proteinExistence type="predicted"/>
<evidence type="ECO:0000313" key="1">
    <source>
        <dbReference type="EMBL" id="MBY29972.1"/>
    </source>
</evidence>
<protein>
    <submittedName>
        <fullName evidence="1">Uncharacterized protein</fullName>
    </submittedName>
</protein>
<sequence>MSIVNVCWLTGRSNETVVVWYNLCCNACCSIYENLKPLGGQNECVLIDESLLQGKSKYNRGRILLGDHKDPNLTDHNSSNSYSDSENIAPNNRNKNYGIRVEVPWVFGICWHYDGIMCFYTIKKNIYFFS</sequence>
<name>A0A2S2PKI3_SCHGA</name>
<accession>A0A2S2PKI3</accession>
<dbReference type="EMBL" id="GGMR01017353">
    <property type="protein sequence ID" value="MBY29972.1"/>
    <property type="molecule type" value="Transcribed_RNA"/>
</dbReference>
<dbReference type="AlphaFoldDB" id="A0A2S2PKI3"/>